<dbReference type="PANTHER" id="PTHR21547">
    <property type="entry name" value="CLUSTERIN ASSOCIATED PROTEIN 1"/>
    <property type="match status" value="1"/>
</dbReference>
<evidence type="ECO:0000256" key="7">
    <source>
        <dbReference type="SAM" id="MobiDB-lite"/>
    </source>
</evidence>
<evidence type="ECO:0000256" key="3">
    <source>
        <dbReference type="ARBA" id="ARBA00022794"/>
    </source>
</evidence>
<accession>A0A0N4UJM3</accession>
<dbReference type="GO" id="GO:0005929">
    <property type="term" value="C:cilium"/>
    <property type="evidence" value="ECO:0007669"/>
    <property type="project" value="UniProtKB-SubCell"/>
</dbReference>
<organism evidence="9 11">
    <name type="scientific">Dracunculus medinensis</name>
    <name type="common">Guinea worm</name>
    <dbReference type="NCBI Taxonomy" id="318479"/>
    <lineage>
        <taxon>Eukaryota</taxon>
        <taxon>Metazoa</taxon>
        <taxon>Ecdysozoa</taxon>
        <taxon>Nematoda</taxon>
        <taxon>Chromadorea</taxon>
        <taxon>Rhabditida</taxon>
        <taxon>Spirurina</taxon>
        <taxon>Dracunculoidea</taxon>
        <taxon>Dracunculidae</taxon>
        <taxon>Dracunculus</taxon>
    </lineage>
</organism>
<evidence type="ECO:0000313" key="8">
    <source>
        <dbReference type="EMBL" id="VDN60243.1"/>
    </source>
</evidence>
<comment type="similarity">
    <text evidence="2">Belongs to the CLUAP1 family.</text>
</comment>
<keyword evidence="5" id="KW-0969">Cilium</keyword>
<dbReference type="PANTHER" id="PTHR21547:SF0">
    <property type="entry name" value="CLUSTERIN-ASSOCIATED PROTEIN 1"/>
    <property type="match status" value="1"/>
</dbReference>
<comment type="subcellular location">
    <subcellularLocation>
        <location evidence="1">Cell projection</location>
        <location evidence="1">Cilium</location>
    </subcellularLocation>
</comment>
<dbReference type="EMBL" id="UYYG01001207">
    <property type="protein sequence ID" value="VDN60243.1"/>
    <property type="molecule type" value="Genomic_DNA"/>
</dbReference>
<gene>
    <name evidence="8" type="ORF">DME_LOCUS10216</name>
</gene>
<keyword evidence="6" id="KW-0966">Cell projection</keyword>
<evidence type="ECO:0000256" key="4">
    <source>
        <dbReference type="ARBA" id="ARBA00023054"/>
    </source>
</evidence>
<reference evidence="11" key="1">
    <citation type="submission" date="2017-02" db="UniProtKB">
        <authorList>
            <consortium name="WormBaseParasite"/>
        </authorList>
    </citation>
    <scope>IDENTIFICATION</scope>
</reference>
<reference evidence="8 10" key="2">
    <citation type="submission" date="2018-11" db="EMBL/GenBank/DDBJ databases">
        <authorList>
            <consortium name="Pathogen Informatics"/>
        </authorList>
    </citation>
    <scope>NUCLEOTIDE SEQUENCE [LARGE SCALE GENOMIC DNA]</scope>
</reference>
<sequence>MSYREIRNMVEMLRALGYPRLVSMENFRIPNFKLVAELLLWILARYDPNSTLSLAIDTENERIIFIKSAVLALAQKARLKLNPKKLYQADGYAAQELAVAVRNLYELTKQPVDHDFSSAEERAKALSFSLNITEAEKAVREGTEEEIAKISGNLANIANDEAALDVKIERKQREFDQQQKRLAKLQNFRPQHMDEYEKYENKLKELYSIYVLKFRNVSYLKQLQKEFNKIEKQKNIEAEQNMRQTVERMRAQENNFRNQQIDALGDERTPPDTSKSARRVYGSMTGAGLTDEDNDDDDDDDDDDEDEVDDVDNNDTTDNIDNDDGKVRSTAKMKRNRKKNISNETDESEEKYEMNSEDGF</sequence>
<evidence type="ECO:0000256" key="2">
    <source>
        <dbReference type="ARBA" id="ARBA00008340"/>
    </source>
</evidence>
<feature type="compositionally biased region" description="Acidic residues" evidence="7">
    <location>
        <begin position="290"/>
        <end position="322"/>
    </location>
</feature>
<feature type="compositionally biased region" description="Basic residues" evidence="7">
    <location>
        <begin position="329"/>
        <end position="340"/>
    </location>
</feature>
<keyword evidence="4" id="KW-0175">Coiled coil</keyword>
<dbReference type="WBParaSite" id="DME_0000786701-mRNA-1">
    <property type="protein sequence ID" value="DME_0000786701-mRNA-1"/>
    <property type="gene ID" value="DME_0000786701"/>
</dbReference>
<dbReference type="GO" id="GO:0030992">
    <property type="term" value="C:intraciliary transport particle B"/>
    <property type="evidence" value="ECO:0007669"/>
    <property type="project" value="TreeGrafter"/>
</dbReference>
<dbReference type="InterPro" id="IPR016024">
    <property type="entry name" value="ARM-type_fold"/>
</dbReference>
<dbReference type="Pfam" id="PF10234">
    <property type="entry name" value="Cluap1"/>
    <property type="match status" value="2"/>
</dbReference>
<evidence type="ECO:0000256" key="6">
    <source>
        <dbReference type="ARBA" id="ARBA00023273"/>
    </source>
</evidence>
<dbReference type="Proteomes" id="UP000274756">
    <property type="component" value="Unassembled WGS sequence"/>
</dbReference>
<dbReference type="OrthoDB" id="438545at2759"/>
<keyword evidence="10" id="KW-1185">Reference proteome</keyword>
<proteinExistence type="inferred from homology"/>
<feature type="compositionally biased region" description="Acidic residues" evidence="7">
    <location>
        <begin position="344"/>
        <end position="360"/>
    </location>
</feature>
<dbReference type="GO" id="GO:0060271">
    <property type="term" value="P:cilium assembly"/>
    <property type="evidence" value="ECO:0007669"/>
    <property type="project" value="TreeGrafter"/>
</dbReference>
<evidence type="ECO:0000256" key="5">
    <source>
        <dbReference type="ARBA" id="ARBA00023069"/>
    </source>
</evidence>
<dbReference type="Proteomes" id="UP000038040">
    <property type="component" value="Unplaced"/>
</dbReference>
<name>A0A0N4UJM3_DRAME</name>
<dbReference type="SUPFAM" id="SSF48371">
    <property type="entry name" value="ARM repeat"/>
    <property type="match status" value="1"/>
</dbReference>
<keyword evidence="3" id="KW-0970">Cilium biogenesis/degradation</keyword>
<evidence type="ECO:0000313" key="9">
    <source>
        <dbReference type="Proteomes" id="UP000038040"/>
    </source>
</evidence>
<dbReference type="InterPro" id="IPR019366">
    <property type="entry name" value="Clusterin-associated_protein-1"/>
</dbReference>
<dbReference type="GO" id="GO:0005815">
    <property type="term" value="C:microtubule organizing center"/>
    <property type="evidence" value="ECO:0007669"/>
    <property type="project" value="TreeGrafter"/>
</dbReference>
<evidence type="ECO:0000256" key="1">
    <source>
        <dbReference type="ARBA" id="ARBA00004138"/>
    </source>
</evidence>
<evidence type="ECO:0000313" key="10">
    <source>
        <dbReference type="Proteomes" id="UP000274756"/>
    </source>
</evidence>
<dbReference type="AlphaFoldDB" id="A0A0N4UJM3"/>
<protein>
    <submittedName>
        <fullName evidence="11">Clusterin-associated protein 1</fullName>
    </submittedName>
</protein>
<dbReference type="STRING" id="318479.A0A0N4UJM3"/>
<feature type="region of interest" description="Disordered" evidence="7">
    <location>
        <begin position="257"/>
        <end position="360"/>
    </location>
</feature>
<evidence type="ECO:0000313" key="11">
    <source>
        <dbReference type="WBParaSite" id="DME_0000786701-mRNA-1"/>
    </source>
</evidence>